<evidence type="ECO:0000256" key="5">
    <source>
        <dbReference type="ARBA" id="ARBA00011971"/>
    </source>
</evidence>
<dbReference type="FunFam" id="3.40.50.2020:FF:000008">
    <property type="entry name" value="Orotate phosphoribosyltransferase"/>
    <property type="match status" value="1"/>
</dbReference>
<dbReference type="Pfam" id="PF00156">
    <property type="entry name" value="Pribosyltran"/>
    <property type="match status" value="1"/>
</dbReference>
<comment type="function">
    <text evidence="1 9">Catalyzes the transfer of a ribosyl phosphate group from 5-phosphoribose 1-diphosphate to orotate, leading to the formation of orotidine monophosphate (OMP).</text>
</comment>
<dbReference type="InterPro" id="IPR023031">
    <property type="entry name" value="OPRT"/>
</dbReference>
<feature type="binding site" evidence="9">
    <location>
        <position position="103"/>
    </location>
    <ligand>
        <name>5-phospho-alpha-D-ribose 1-diphosphate</name>
        <dbReference type="ChEBI" id="CHEBI:58017"/>
        <note>ligand shared between dimeric partners</note>
    </ligand>
</feature>
<keyword evidence="7 9" id="KW-0808">Transferase</keyword>
<evidence type="ECO:0000256" key="3">
    <source>
        <dbReference type="ARBA" id="ARBA00006340"/>
    </source>
</evidence>
<organism evidence="11 12">
    <name type="scientific">Cardiobacterium valvarum</name>
    <dbReference type="NCBI Taxonomy" id="194702"/>
    <lineage>
        <taxon>Bacteria</taxon>
        <taxon>Pseudomonadati</taxon>
        <taxon>Pseudomonadota</taxon>
        <taxon>Gammaproteobacteria</taxon>
        <taxon>Cardiobacteriales</taxon>
        <taxon>Cardiobacteriaceae</taxon>
        <taxon>Cardiobacterium</taxon>
    </lineage>
</organism>
<dbReference type="HAMAP" id="MF_01208">
    <property type="entry name" value="PyrE"/>
    <property type="match status" value="1"/>
</dbReference>
<feature type="binding site" evidence="9">
    <location>
        <begin position="35"/>
        <end position="36"/>
    </location>
    <ligand>
        <name>orotate</name>
        <dbReference type="ChEBI" id="CHEBI:30839"/>
    </ligand>
</feature>
<dbReference type="NCBIfam" id="TIGR00336">
    <property type="entry name" value="pyrE"/>
    <property type="match status" value="1"/>
</dbReference>
<dbReference type="PANTHER" id="PTHR46683:SF1">
    <property type="entry name" value="OROTATE PHOSPHORIBOSYLTRANSFERASE 1-RELATED"/>
    <property type="match status" value="1"/>
</dbReference>
<feature type="binding site" evidence="9">
    <location>
        <position position="107"/>
    </location>
    <ligand>
        <name>5-phospho-alpha-D-ribose 1-diphosphate</name>
        <dbReference type="ChEBI" id="CHEBI:58017"/>
        <note>ligand shared between dimeric partners</note>
    </ligand>
</feature>
<evidence type="ECO:0000313" key="12">
    <source>
        <dbReference type="Proteomes" id="UP000254572"/>
    </source>
</evidence>
<keyword evidence="8 9" id="KW-0665">Pyrimidine biosynthesis</keyword>
<dbReference type="PANTHER" id="PTHR46683">
    <property type="entry name" value="OROTATE PHOSPHORIBOSYLTRANSFERASE 1-RELATED"/>
    <property type="match status" value="1"/>
</dbReference>
<dbReference type="GO" id="GO:0044205">
    <property type="term" value="P:'de novo' UMP biosynthetic process"/>
    <property type="evidence" value="ECO:0007669"/>
    <property type="project" value="UniProtKB-UniRule"/>
</dbReference>
<keyword evidence="6 9" id="KW-0328">Glycosyltransferase</keyword>
<protein>
    <recommendedName>
        <fullName evidence="5 9">Orotate phosphoribosyltransferase</fullName>
        <shortName evidence="9">OPRT</shortName>
        <shortName evidence="9">OPRTase</shortName>
        <ecNumber evidence="5 9">2.4.2.10</ecNumber>
    </recommendedName>
</protein>
<feature type="binding site" evidence="9">
    <location>
        <position position="161"/>
    </location>
    <ligand>
        <name>orotate</name>
        <dbReference type="ChEBI" id="CHEBI:30839"/>
    </ligand>
</feature>
<dbReference type="EC" id="2.4.2.10" evidence="5 9"/>
<feature type="binding site" evidence="9">
    <location>
        <position position="133"/>
    </location>
    <ligand>
        <name>orotate</name>
        <dbReference type="ChEBI" id="CHEBI:30839"/>
    </ligand>
</feature>
<proteinExistence type="inferred from homology"/>
<dbReference type="InterPro" id="IPR000836">
    <property type="entry name" value="PRTase_dom"/>
</dbReference>
<dbReference type="GO" id="GO:0004588">
    <property type="term" value="F:orotate phosphoribosyltransferase activity"/>
    <property type="evidence" value="ECO:0007669"/>
    <property type="project" value="UniProtKB-UniRule"/>
</dbReference>
<dbReference type="UniPathway" id="UPA00070">
    <property type="reaction ID" value="UER00119"/>
</dbReference>
<keyword evidence="12" id="KW-1185">Reference proteome</keyword>
<keyword evidence="9" id="KW-0460">Magnesium</keyword>
<dbReference type="SUPFAM" id="SSF53271">
    <property type="entry name" value="PRTase-like"/>
    <property type="match status" value="1"/>
</dbReference>
<dbReference type="GO" id="GO:0005737">
    <property type="term" value="C:cytoplasm"/>
    <property type="evidence" value="ECO:0007669"/>
    <property type="project" value="TreeGrafter"/>
</dbReference>
<dbReference type="Proteomes" id="UP000254572">
    <property type="component" value="Unassembled WGS sequence"/>
</dbReference>
<evidence type="ECO:0000256" key="8">
    <source>
        <dbReference type="ARBA" id="ARBA00022975"/>
    </source>
</evidence>
<dbReference type="GO" id="GO:0046132">
    <property type="term" value="P:pyrimidine ribonucleoside biosynthetic process"/>
    <property type="evidence" value="ECO:0007669"/>
    <property type="project" value="TreeGrafter"/>
</dbReference>
<comment type="subunit">
    <text evidence="4 9">Homodimer.</text>
</comment>
<evidence type="ECO:0000256" key="4">
    <source>
        <dbReference type="ARBA" id="ARBA00011738"/>
    </source>
</evidence>
<gene>
    <name evidence="9 11" type="primary">pyrE</name>
    <name evidence="11" type="ORF">NCTC13294_00722</name>
</gene>
<accession>A0A381E2P6</accession>
<feature type="binding site" description="in other chain" evidence="9">
    <location>
        <begin position="76"/>
        <end position="77"/>
    </location>
    <ligand>
        <name>5-phospho-alpha-D-ribose 1-diphosphate</name>
        <dbReference type="ChEBI" id="CHEBI:58017"/>
        <note>ligand shared between dimeric partners</note>
    </ligand>
</feature>
<dbReference type="GO" id="GO:0000287">
    <property type="term" value="F:magnesium ion binding"/>
    <property type="evidence" value="ECO:0007669"/>
    <property type="project" value="UniProtKB-UniRule"/>
</dbReference>
<dbReference type="EMBL" id="UFUW01000001">
    <property type="protein sequence ID" value="SUX20350.1"/>
    <property type="molecule type" value="Genomic_DNA"/>
</dbReference>
<evidence type="ECO:0000256" key="9">
    <source>
        <dbReference type="HAMAP-Rule" id="MF_01208"/>
    </source>
</evidence>
<name>A0A381E2P6_9GAMM</name>
<feature type="binding site" evidence="9">
    <location>
        <position position="109"/>
    </location>
    <ligand>
        <name>5-phospho-alpha-D-ribose 1-diphosphate</name>
        <dbReference type="ChEBI" id="CHEBI:58017"/>
        <note>ligand shared between dimeric partners</note>
    </ligand>
</feature>
<comment type="pathway">
    <text evidence="2 9">Pyrimidine metabolism; UMP biosynthesis via de novo pathway; UMP from orotate: step 1/2.</text>
</comment>
<feature type="binding site" description="in other chain" evidence="9">
    <location>
        <position position="27"/>
    </location>
    <ligand>
        <name>5-phospho-alpha-D-ribose 1-diphosphate</name>
        <dbReference type="ChEBI" id="CHEBI:58017"/>
        <note>ligand shared between dimeric partners</note>
    </ligand>
</feature>
<comment type="similarity">
    <text evidence="3 9">Belongs to the purine/pyrimidine phosphoribosyltransferase family. PyrE subfamily.</text>
</comment>
<evidence type="ECO:0000256" key="6">
    <source>
        <dbReference type="ARBA" id="ARBA00022676"/>
    </source>
</evidence>
<dbReference type="CDD" id="cd06223">
    <property type="entry name" value="PRTases_typeI"/>
    <property type="match status" value="1"/>
</dbReference>
<feature type="binding site" description="in other chain" evidence="9">
    <location>
        <position position="104"/>
    </location>
    <ligand>
        <name>5-phospho-alpha-D-ribose 1-diphosphate</name>
        <dbReference type="ChEBI" id="CHEBI:58017"/>
        <note>ligand shared between dimeric partners</note>
    </ligand>
</feature>
<evidence type="ECO:0000256" key="2">
    <source>
        <dbReference type="ARBA" id="ARBA00004889"/>
    </source>
</evidence>
<evidence type="ECO:0000259" key="10">
    <source>
        <dbReference type="Pfam" id="PF00156"/>
    </source>
</evidence>
<evidence type="ECO:0000313" key="11">
    <source>
        <dbReference type="EMBL" id="SUX20350.1"/>
    </source>
</evidence>
<feature type="domain" description="Phosphoribosyltransferase" evidence="10">
    <location>
        <begin position="52"/>
        <end position="164"/>
    </location>
</feature>
<reference evidence="11 12" key="1">
    <citation type="submission" date="2018-06" db="EMBL/GenBank/DDBJ databases">
        <authorList>
            <consortium name="Pathogen Informatics"/>
            <person name="Doyle S."/>
        </authorList>
    </citation>
    <scope>NUCLEOTIDE SEQUENCE [LARGE SCALE GENOMIC DNA]</scope>
    <source>
        <strain evidence="11 12">NCTC13294</strain>
    </source>
</reference>
<dbReference type="InterPro" id="IPR029057">
    <property type="entry name" value="PRTase-like"/>
</dbReference>
<feature type="binding site" description="in other chain" evidence="9">
    <location>
        <begin position="129"/>
        <end position="137"/>
    </location>
    <ligand>
        <name>5-phospho-alpha-D-ribose 1-diphosphate</name>
        <dbReference type="ChEBI" id="CHEBI:58017"/>
        <note>ligand shared between dimeric partners</note>
    </ligand>
</feature>
<dbReference type="Gene3D" id="3.40.50.2020">
    <property type="match status" value="1"/>
</dbReference>
<evidence type="ECO:0000256" key="1">
    <source>
        <dbReference type="ARBA" id="ARBA00003769"/>
    </source>
</evidence>
<dbReference type="GO" id="GO:0006207">
    <property type="term" value="P:'de novo' pyrimidine nucleobase biosynthetic process"/>
    <property type="evidence" value="ECO:0007669"/>
    <property type="project" value="TreeGrafter"/>
</dbReference>
<evidence type="ECO:0000256" key="7">
    <source>
        <dbReference type="ARBA" id="ARBA00022679"/>
    </source>
</evidence>
<dbReference type="AlphaFoldDB" id="A0A381E2P6"/>
<sequence length="218" mass="23308">MLAVYQKRFLASALAAEALRFGEFTLKSGRKSPYFFNAGAFCDGEALTVLAQAYAAAILRLREEGVAFDVLYGPAYKGIPLVAAVAVVLFAEHGLSLPWAFNRKEAKDHGEGGSLVGAPLADKRVLILDDVLTAGTAIRESLAVLRAAQAQPVAVIVALDRQETVDGGGSALSRLAQDENLTTTSVVTLDDLLQFVGNDPRLTAYLPAMQDYRQQYGC</sequence>
<dbReference type="InterPro" id="IPR004467">
    <property type="entry name" value="Or_phspho_trans_dom"/>
</dbReference>
<comment type="cofactor">
    <cofactor evidence="9">
        <name>Mg(2+)</name>
        <dbReference type="ChEBI" id="CHEBI:18420"/>
    </cofactor>
</comment>
<comment type="catalytic activity">
    <reaction evidence="9">
        <text>orotidine 5'-phosphate + diphosphate = orotate + 5-phospho-alpha-D-ribose 1-diphosphate</text>
        <dbReference type="Rhea" id="RHEA:10380"/>
        <dbReference type="ChEBI" id="CHEBI:30839"/>
        <dbReference type="ChEBI" id="CHEBI:33019"/>
        <dbReference type="ChEBI" id="CHEBI:57538"/>
        <dbReference type="ChEBI" id="CHEBI:58017"/>
        <dbReference type="EC" id="2.4.2.10"/>
    </reaction>
</comment>